<evidence type="ECO:0000256" key="1">
    <source>
        <dbReference type="ARBA" id="ARBA00004651"/>
    </source>
</evidence>
<evidence type="ECO:0000256" key="5">
    <source>
        <dbReference type="SAM" id="Phobius"/>
    </source>
</evidence>
<comment type="caution">
    <text evidence="7">The sequence shown here is derived from an EMBL/GenBank/DDBJ whole genome shotgun (WGS) entry which is preliminary data.</text>
</comment>
<name>A0ABU4NYQ1_AZOBR</name>
<dbReference type="Pfam" id="PF00664">
    <property type="entry name" value="ABC_membrane"/>
    <property type="match status" value="1"/>
</dbReference>
<feature type="domain" description="ABC transmembrane type-1" evidence="6">
    <location>
        <begin position="41"/>
        <end position="313"/>
    </location>
</feature>
<evidence type="ECO:0000259" key="6">
    <source>
        <dbReference type="PROSITE" id="PS50929"/>
    </source>
</evidence>
<organism evidence="7 8">
    <name type="scientific">Azospirillum brasilense</name>
    <dbReference type="NCBI Taxonomy" id="192"/>
    <lineage>
        <taxon>Bacteria</taxon>
        <taxon>Pseudomonadati</taxon>
        <taxon>Pseudomonadota</taxon>
        <taxon>Alphaproteobacteria</taxon>
        <taxon>Rhodospirillales</taxon>
        <taxon>Azospirillaceae</taxon>
        <taxon>Azospirillum</taxon>
    </lineage>
</organism>
<dbReference type="SUPFAM" id="SSF90123">
    <property type="entry name" value="ABC transporter transmembrane region"/>
    <property type="match status" value="1"/>
</dbReference>
<dbReference type="RefSeq" id="WP_158283152.1">
    <property type="nucleotide sequence ID" value="NZ_CP032342.1"/>
</dbReference>
<evidence type="ECO:0000256" key="3">
    <source>
        <dbReference type="ARBA" id="ARBA00022989"/>
    </source>
</evidence>
<feature type="transmembrane region" description="Helical" evidence="5">
    <location>
        <begin position="263"/>
        <end position="281"/>
    </location>
</feature>
<keyword evidence="2 5" id="KW-0812">Transmembrane</keyword>
<evidence type="ECO:0000313" key="8">
    <source>
        <dbReference type="Proteomes" id="UP001277471"/>
    </source>
</evidence>
<feature type="transmembrane region" description="Helical" evidence="5">
    <location>
        <begin position="72"/>
        <end position="98"/>
    </location>
</feature>
<dbReference type="PROSITE" id="PS50929">
    <property type="entry name" value="ABC_TM1F"/>
    <property type="match status" value="1"/>
</dbReference>
<dbReference type="InterPro" id="IPR011527">
    <property type="entry name" value="ABC1_TM_dom"/>
</dbReference>
<keyword evidence="3 5" id="KW-1133">Transmembrane helix</keyword>
<comment type="subcellular location">
    <subcellularLocation>
        <location evidence="1">Cell membrane</location>
        <topology evidence="1">Multi-pass membrane protein</topology>
    </subcellularLocation>
</comment>
<dbReference type="GeneID" id="56447679"/>
<reference evidence="7 8" key="1">
    <citation type="submission" date="2023-11" db="EMBL/GenBank/DDBJ databases">
        <title>MicrobeMod: A computational toolkit for identifying prokaryotic methylation and restriction-modification with nanopore sequencing.</title>
        <authorList>
            <person name="Crits-Christoph A."/>
            <person name="Kang S.C."/>
            <person name="Lee H."/>
            <person name="Ostrov N."/>
        </authorList>
    </citation>
    <scope>NUCLEOTIDE SEQUENCE [LARGE SCALE GENOMIC DNA]</scope>
    <source>
        <strain evidence="7 8">ATCC 29145</strain>
    </source>
</reference>
<dbReference type="EMBL" id="JAWXYC010000001">
    <property type="protein sequence ID" value="MDX5949917.1"/>
    <property type="molecule type" value="Genomic_DNA"/>
</dbReference>
<dbReference type="Gene3D" id="1.20.1560.10">
    <property type="entry name" value="ABC transporter type 1, transmembrane domain"/>
    <property type="match status" value="1"/>
</dbReference>
<sequence>MPDDTMFQAVQHEAAAQGGRSEPLPPSIASYVWRHSGKHQVGLSVLSAMVFLLSVWPLEIQRRIVNDAISSGSLSAIVGLSVVYLGIAILEGALKFILNLYRGWVSETAVRHLRMTILRLCGHASQSSVSHEQGGVAIALVLSEADPVGSFVGISLSEPLLQSGILVSVLGYMAYLRPEFALASTLLFLPQMIFVPLIQRAINHRAATRIRTLRRITSGMASVGASGSVSRADRAQSARVDAVFTLNMSIYTLKFGMNFLMNLMNHLGVAAVLGIGGWYVVQGIIDAGAVVAFVSGLAKIVDPWGDLINWYREATVSGVKYRLIETAVRQIAVGADLTGWSFQQERHPSSEKASPNLPNNDG</sequence>
<evidence type="ECO:0000256" key="2">
    <source>
        <dbReference type="ARBA" id="ARBA00022692"/>
    </source>
</evidence>
<keyword evidence="8" id="KW-1185">Reference proteome</keyword>
<dbReference type="InterPro" id="IPR036640">
    <property type="entry name" value="ABC1_TM_sf"/>
</dbReference>
<accession>A0ABU4NYQ1</accession>
<feature type="transmembrane region" description="Helical" evidence="5">
    <location>
        <begin position="41"/>
        <end position="60"/>
    </location>
</feature>
<proteinExistence type="predicted"/>
<evidence type="ECO:0000313" key="7">
    <source>
        <dbReference type="EMBL" id="MDX5949917.1"/>
    </source>
</evidence>
<protein>
    <submittedName>
        <fullName evidence="7">ABC transporter transmembrane domain-containing protein</fullName>
    </submittedName>
</protein>
<dbReference type="Proteomes" id="UP001277471">
    <property type="component" value="Unassembled WGS sequence"/>
</dbReference>
<feature type="transmembrane region" description="Helical" evidence="5">
    <location>
        <begin position="180"/>
        <end position="202"/>
    </location>
</feature>
<evidence type="ECO:0000256" key="4">
    <source>
        <dbReference type="ARBA" id="ARBA00023136"/>
    </source>
</evidence>
<gene>
    <name evidence="7" type="ORF">SIM66_01665</name>
</gene>
<keyword evidence="4 5" id="KW-0472">Membrane</keyword>